<dbReference type="InterPro" id="IPR036028">
    <property type="entry name" value="SH3-like_dom_sf"/>
</dbReference>
<feature type="region of interest" description="Disordered" evidence="4">
    <location>
        <begin position="172"/>
        <end position="206"/>
    </location>
</feature>
<dbReference type="FunFam" id="1.10.555.10:FF:000071">
    <property type="entry name" value="Rho GTPase activating protein 27"/>
    <property type="match status" value="1"/>
</dbReference>
<dbReference type="CDD" id="cd11888">
    <property type="entry name" value="SH3_ARHGAP9_like"/>
    <property type="match status" value="1"/>
</dbReference>
<feature type="compositionally biased region" description="Polar residues" evidence="4">
    <location>
        <begin position="568"/>
        <end position="582"/>
    </location>
</feature>
<dbReference type="SUPFAM" id="SSF51045">
    <property type="entry name" value="WW domain"/>
    <property type="match status" value="1"/>
</dbReference>
<evidence type="ECO:0000259" key="5">
    <source>
        <dbReference type="PROSITE" id="PS50002"/>
    </source>
</evidence>
<protein>
    <submittedName>
        <fullName evidence="9">Rho GTPase-activating protein</fullName>
    </submittedName>
</protein>
<dbReference type="Pfam" id="PF00018">
    <property type="entry name" value="SH3_1"/>
    <property type="match status" value="1"/>
</dbReference>
<dbReference type="Pfam" id="PF00169">
    <property type="entry name" value="PH"/>
    <property type="match status" value="1"/>
</dbReference>
<dbReference type="Pfam" id="PF00620">
    <property type="entry name" value="RhoGAP"/>
    <property type="match status" value="1"/>
</dbReference>
<evidence type="ECO:0000256" key="1">
    <source>
        <dbReference type="ARBA" id="ARBA00022443"/>
    </source>
</evidence>
<dbReference type="SMART" id="SM00233">
    <property type="entry name" value="PH"/>
    <property type="match status" value="1"/>
</dbReference>
<feature type="region of interest" description="Disordered" evidence="4">
    <location>
        <begin position="301"/>
        <end position="323"/>
    </location>
</feature>
<evidence type="ECO:0000259" key="6">
    <source>
        <dbReference type="PROSITE" id="PS50003"/>
    </source>
</evidence>
<feature type="region of interest" description="Disordered" evidence="4">
    <location>
        <begin position="745"/>
        <end position="804"/>
    </location>
</feature>
<dbReference type="InterPro" id="IPR008936">
    <property type="entry name" value="Rho_GTPase_activation_prot"/>
</dbReference>
<feature type="compositionally biased region" description="Basic residues" evidence="4">
    <location>
        <begin position="1193"/>
        <end position="1204"/>
    </location>
</feature>
<evidence type="ECO:0000256" key="4">
    <source>
        <dbReference type="SAM" id="MobiDB-lite"/>
    </source>
</evidence>
<feature type="region of interest" description="Disordered" evidence="4">
    <location>
        <begin position="240"/>
        <end position="275"/>
    </location>
</feature>
<name>A0A0P6ID09_9CRUS</name>
<dbReference type="PANTHER" id="PTHR23176:SF129">
    <property type="entry name" value="RHO GTPASE ACTIVATING PROTEIN AT 16F, ISOFORM E-RELATED"/>
    <property type="match status" value="1"/>
</dbReference>
<keyword evidence="1 3" id="KW-0728">SH3 domain</keyword>
<feature type="compositionally biased region" description="Polar residues" evidence="4">
    <location>
        <begin position="189"/>
        <end position="204"/>
    </location>
</feature>
<dbReference type="Gene3D" id="1.10.555.10">
    <property type="entry name" value="Rho GTPase activation protein"/>
    <property type="match status" value="1"/>
</dbReference>
<dbReference type="GO" id="GO:0007165">
    <property type="term" value="P:signal transduction"/>
    <property type="evidence" value="ECO:0007669"/>
    <property type="project" value="InterPro"/>
</dbReference>
<dbReference type="InterPro" id="IPR001202">
    <property type="entry name" value="WW_dom"/>
</dbReference>
<proteinExistence type="predicted"/>
<feature type="region of interest" description="Disordered" evidence="4">
    <location>
        <begin position="661"/>
        <end position="729"/>
    </location>
</feature>
<dbReference type="PROSITE" id="PS50002">
    <property type="entry name" value="SH3"/>
    <property type="match status" value="1"/>
</dbReference>
<dbReference type="SMART" id="SM00324">
    <property type="entry name" value="RhoGAP"/>
    <property type="match status" value="1"/>
</dbReference>
<dbReference type="SUPFAM" id="SSF50044">
    <property type="entry name" value="SH3-domain"/>
    <property type="match status" value="1"/>
</dbReference>
<keyword evidence="2" id="KW-0343">GTPase activation</keyword>
<feature type="domain" description="WW" evidence="7">
    <location>
        <begin position="850"/>
        <end position="877"/>
    </location>
</feature>
<dbReference type="InterPro" id="IPR000198">
    <property type="entry name" value="RhoGAP_dom"/>
</dbReference>
<feature type="compositionally biased region" description="Pro residues" evidence="4">
    <location>
        <begin position="534"/>
        <end position="547"/>
    </location>
</feature>
<dbReference type="InterPro" id="IPR036020">
    <property type="entry name" value="WW_dom_sf"/>
</dbReference>
<dbReference type="InterPro" id="IPR011993">
    <property type="entry name" value="PH-like_dom_sf"/>
</dbReference>
<sequence length="1454" mass="161502">MLPSFSSYISIRCQSTHLKCVFYYCVINTRCSPAREPGPMAPMESQGWRKKSTVTVLYSYSYPVSNSTGTSSQDGENEVSMQEGERLILLEKSNTDWWQVRRPGDKSQPFYAPANYLQEDGISKAKKAIPSSQSSFSSGESLASTYGHNAINPSGHNKLNVNRRHIGLSSATSASVTHLNESRSDDCLQLTSRQQPSDKSSSGGKWSIRQAANSELRKQRSTSMDAIMFLELLENEIKDMPGGGGASGDVTKKGKNHNSENMHNRSSSSIGRQLKSESLVDRFKKPRISKDLWERRKSWAVEESTPPPSVHLMGQSSRHHRHPLKEEETANINPKHHHQRRSMQSLLAAPPLPPRLSAQQENQSSFGRLRDKTSTSVNQRECSDAGDADKNIDKAPALPPKRNPNQGAVNVSSVVSVSPARPAKVDNYSRVIPLRSAASAGGSINHNISVVSKATNSNAANNETILNRSSPPSSSPLVSHNRLLSESLEKLAQQIQTPLSYPHPIPPPRRSSSESMERSAGNMGQSSSSSSSPPRLPPKNTKPPVAKPTPTVNTTPTNTTNATVTTTQQHKQTANKLSNSAFNTKNEVKDNYVNLLRPVTMIDTLDDIQSDESGINMSFNNPLFNEKEDVQEKGSQEQLGSSVDLESSIDDAVSLKAVKISRGSESNLSGSELEASSTEDILSSKDSLNSIPSVRSDHSRSKMNNNNNNNNTSSLTKPPPDSPGPRQRPRRELFENWSEYVDQTSGRPFYYNNENRAKSWKPPRRIGTSPITRGISIEEEKFNDGDQLSSSVESHHSSTTSHQSRLASKAVMEAQAANRTLLAVPPGWIESTDPSTDEVVYINAGTGARWYTSLDSEGRVYFYEEDSNESLWALPQITSVPGLTLSPDTEPQVIQQGVFYPEGSKLSPKMNEQQLPVVPVSTSKWDLVRQRTSKADRNSKTRSMVLTNFSGCVEDIAVENMSGEASRVTLLAPSKTASLPRNIQPQWPNLHGGSIVSDYLTNFDIRVLQQGVLHKTKLTENGKKIRKNWTSSWVVLTDLFLFLFKESTTKMSAAAGGSPTGTNKPELCVDLNGATIEWAAVKSSRKGVFQVSTLLGVQLLLQDEDETNAVVWFNEIKRAILRLPCGTKETTNHYPSPFPSPLINTRPQKLSLESKNFSPEFRHKRNDSANFLSPPSPDVPQSFSNNSSLVKQGSKKNRLGRTKSTKVPFLGSTEDLTAVGPGASPERQKNLRDKLRKFFVRRPTVDTLVRKGIWKDEPVFGCHLSALCHADESTVPKFVQQVIQLIESKLENMKADGIYRASGNLSQIQKIRCQVDQYNWAILEIEDDVHVLTGCLKLFFRELKEPLIPCPLFERALQATNYQGPNPERIRRYREIIESLPTENYDTLQYLLRHLLKITEYREHNRMHISNLAIVFGPTLMWAATVSNNLALDMMQQNLVVEALLNNYHNIFNR</sequence>
<feature type="region of interest" description="Disordered" evidence="4">
    <location>
        <begin position="349"/>
        <end position="408"/>
    </location>
</feature>
<dbReference type="Gene3D" id="2.30.29.30">
    <property type="entry name" value="Pleckstrin-homology domain (PH domain)/Phosphotyrosine-binding domain (PTB)"/>
    <property type="match status" value="1"/>
</dbReference>
<dbReference type="InterPro" id="IPR001849">
    <property type="entry name" value="PH_domain"/>
</dbReference>
<dbReference type="GO" id="GO:0005737">
    <property type="term" value="C:cytoplasm"/>
    <property type="evidence" value="ECO:0007669"/>
    <property type="project" value="TreeGrafter"/>
</dbReference>
<feature type="compositionally biased region" description="Polar residues" evidence="4">
    <location>
        <begin position="678"/>
        <end position="693"/>
    </location>
</feature>
<evidence type="ECO:0000259" key="8">
    <source>
        <dbReference type="PROSITE" id="PS50238"/>
    </source>
</evidence>
<dbReference type="PROSITE" id="PS50003">
    <property type="entry name" value="PH_DOMAIN"/>
    <property type="match status" value="1"/>
</dbReference>
<dbReference type="Gene3D" id="2.30.30.40">
    <property type="entry name" value="SH3 Domains"/>
    <property type="match status" value="1"/>
</dbReference>
<dbReference type="EMBL" id="GDIQ01079684">
    <property type="protein sequence ID" value="JAN15053.1"/>
    <property type="molecule type" value="Transcribed_RNA"/>
</dbReference>
<feature type="region of interest" description="Disordered" evidence="4">
    <location>
        <begin position="1165"/>
        <end position="1207"/>
    </location>
</feature>
<dbReference type="GO" id="GO:0005096">
    <property type="term" value="F:GTPase activator activity"/>
    <property type="evidence" value="ECO:0007669"/>
    <property type="project" value="UniProtKB-KW"/>
</dbReference>
<dbReference type="InterPro" id="IPR050729">
    <property type="entry name" value="Rho-GAP"/>
</dbReference>
<dbReference type="SUPFAM" id="SSF48350">
    <property type="entry name" value="GTPase activation domain, GAP"/>
    <property type="match status" value="1"/>
</dbReference>
<feature type="compositionally biased region" description="Low complexity" evidence="4">
    <location>
        <begin position="661"/>
        <end position="676"/>
    </location>
</feature>
<dbReference type="SMART" id="SM00456">
    <property type="entry name" value="WW"/>
    <property type="match status" value="2"/>
</dbReference>
<dbReference type="PROSITE" id="PS50020">
    <property type="entry name" value="WW_DOMAIN_2"/>
    <property type="match status" value="2"/>
</dbReference>
<feature type="domain" description="PH" evidence="6">
    <location>
        <begin position="1006"/>
        <end position="1121"/>
    </location>
</feature>
<dbReference type="InterPro" id="IPR001452">
    <property type="entry name" value="SH3_domain"/>
</dbReference>
<dbReference type="EMBL" id="GDIQ01006315">
    <property type="protein sequence ID" value="JAN88422.1"/>
    <property type="molecule type" value="Transcribed_RNA"/>
</dbReference>
<feature type="compositionally biased region" description="Basic and acidic residues" evidence="4">
    <location>
        <begin position="381"/>
        <end position="393"/>
    </location>
</feature>
<dbReference type="Gene3D" id="2.20.70.10">
    <property type="match status" value="1"/>
</dbReference>
<feature type="compositionally biased region" description="Low complexity" evidence="4">
    <location>
        <begin position="789"/>
        <end position="804"/>
    </location>
</feature>
<feature type="compositionally biased region" description="Low complexity" evidence="4">
    <location>
        <begin position="349"/>
        <end position="360"/>
    </location>
</feature>
<feature type="domain" description="Rho-GAP" evidence="8">
    <location>
        <begin position="1262"/>
        <end position="1452"/>
    </location>
</feature>
<organism evidence="9">
    <name type="scientific">Daphnia magna</name>
    <dbReference type="NCBI Taxonomy" id="35525"/>
    <lineage>
        <taxon>Eukaryota</taxon>
        <taxon>Metazoa</taxon>
        <taxon>Ecdysozoa</taxon>
        <taxon>Arthropoda</taxon>
        <taxon>Crustacea</taxon>
        <taxon>Branchiopoda</taxon>
        <taxon>Diplostraca</taxon>
        <taxon>Cladocera</taxon>
        <taxon>Anomopoda</taxon>
        <taxon>Daphniidae</taxon>
        <taxon>Daphnia</taxon>
    </lineage>
</organism>
<accession>A0A0P6ID09</accession>
<dbReference type="CDD" id="cd00201">
    <property type="entry name" value="WW"/>
    <property type="match status" value="1"/>
</dbReference>
<feature type="compositionally biased region" description="Polar residues" evidence="4">
    <location>
        <begin position="1168"/>
        <end position="1191"/>
    </location>
</feature>
<dbReference type="SMART" id="SM00326">
    <property type="entry name" value="SH3"/>
    <property type="match status" value="1"/>
</dbReference>
<dbReference type="PROSITE" id="PS50238">
    <property type="entry name" value="RHOGAP"/>
    <property type="match status" value="1"/>
</dbReference>
<dbReference type="Pfam" id="PF00397">
    <property type="entry name" value="WW"/>
    <property type="match status" value="1"/>
</dbReference>
<evidence type="ECO:0000256" key="2">
    <source>
        <dbReference type="ARBA" id="ARBA00022468"/>
    </source>
</evidence>
<evidence type="ECO:0000256" key="3">
    <source>
        <dbReference type="PROSITE-ProRule" id="PRU00192"/>
    </source>
</evidence>
<feature type="domain" description="WW" evidence="7">
    <location>
        <begin position="731"/>
        <end position="765"/>
    </location>
</feature>
<reference evidence="9" key="1">
    <citation type="submission" date="2015-10" db="EMBL/GenBank/DDBJ databases">
        <title>EvidentialGene: Evidence-directed Construction of Complete mRNA Transcriptomes without Genomes.</title>
        <authorList>
            <person name="Gilbert D.G."/>
        </authorList>
    </citation>
    <scope>NUCLEOTIDE SEQUENCE</scope>
</reference>
<dbReference type="CDD" id="cd13233">
    <property type="entry name" value="PH_ARHGAP9-like"/>
    <property type="match status" value="1"/>
</dbReference>
<evidence type="ECO:0000313" key="9">
    <source>
        <dbReference type="EMBL" id="JAN88422.1"/>
    </source>
</evidence>
<dbReference type="SUPFAM" id="SSF50729">
    <property type="entry name" value="PH domain-like"/>
    <property type="match status" value="1"/>
</dbReference>
<dbReference type="OrthoDB" id="79452at2759"/>
<feature type="region of interest" description="Disordered" evidence="4">
    <location>
        <begin position="496"/>
        <end position="582"/>
    </location>
</feature>
<evidence type="ECO:0000259" key="7">
    <source>
        <dbReference type="PROSITE" id="PS50020"/>
    </source>
</evidence>
<dbReference type="PANTHER" id="PTHR23176">
    <property type="entry name" value="RHO/RAC/CDC GTPASE-ACTIVATING PROTEIN"/>
    <property type="match status" value="1"/>
</dbReference>
<feature type="compositionally biased region" description="Low complexity" evidence="4">
    <location>
        <begin position="548"/>
        <end position="567"/>
    </location>
</feature>
<feature type="domain" description="SH3" evidence="5">
    <location>
        <begin position="49"/>
        <end position="122"/>
    </location>
</feature>